<dbReference type="Pfam" id="PF01381">
    <property type="entry name" value="HTH_3"/>
    <property type="match status" value="1"/>
</dbReference>
<dbReference type="EMBL" id="CP120678">
    <property type="protein sequence ID" value="WIW70640.1"/>
    <property type="molecule type" value="Genomic_DNA"/>
</dbReference>
<dbReference type="KEGG" id="sgbi:P3F81_12250"/>
<dbReference type="SMART" id="SM00530">
    <property type="entry name" value="HTH_XRE"/>
    <property type="match status" value="1"/>
</dbReference>
<organism evidence="2 3">
    <name type="scientific">Selenobaculum gibii</name>
    <dbReference type="NCBI Taxonomy" id="3054208"/>
    <lineage>
        <taxon>Bacteria</taxon>
        <taxon>Bacillati</taxon>
        <taxon>Bacillota</taxon>
        <taxon>Negativicutes</taxon>
        <taxon>Selenomonadales</taxon>
        <taxon>Selenomonadaceae</taxon>
        <taxon>Selenobaculum</taxon>
    </lineage>
</organism>
<dbReference type="CDD" id="cd00093">
    <property type="entry name" value="HTH_XRE"/>
    <property type="match status" value="1"/>
</dbReference>
<accession>A0A9Y2ETX2</accession>
<dbReference type="RefSeq" id="WP_309320483.1">
    <property type="nucleotide sequence ID" value="NZ_CP120678.1"/>
</dbReference>
<dbReference type="SUPFAM" id="SSF47413">
    <property type="entry name" value="lambda repressor-like DNA-binding domains"/>
    <property type="match status" value="1"/>
</dbReference>
<evidence type="ECO:0000313" key="3">
    <source>
        <dbReference type="Proteomes" id="UP001243623"/>
    </source>
</evidence>
<dbReference type="AlphaFoldDB" id="A0A9Y2ETX2"/>
<dbReference type="InterPro" id="IPR001387">
    <property type="entry name" value="Cro/C1-type_HTH"/>
</dbReference>
<dbReference type="Proteomes" id="UP001243623">
    <property type="component" value="Chromosome"/>
</dbReference>
<dbReference type="Gene3D" id="1.10.260.40">
    <property type="entry name" value="lambda repressor-like DNA-binding domains"/>
    <property type="match status" value="1"/>
</dbReference>
<dbReference type="GO" id="GO:0003677">
    <property type="term" value="F:DNA binding"/>
    <property type="evidence" value="ECO:0007669"/>
    <property type="project" value="InterPro"/>
</dbReference>
<protein>
    <submittedName>
        <fullName evidence="2">Helix-turn-helix transcriptional regulator</fullName>
    </submittedName>
</protein>
<reference evidence="2" key="1">
    <citation type="submission" date="2023-03" db="EMBL/GenBank/DDBJ databases">
        <title>Selenobaculum gbiensis gen. nov. sp. nov., a new bacterium isolated from the gut microbiota of IBD patient.</title>
        <authorList>
            <person name="Yeo S."/>
            <person name="Park H."/>
            <person name="Huh C.S."/>
        </authorList>
    </citation>
    <scope>NUCLEOTIDE SEQUENCE</scope>
    <source>
        <strain evidence="2">ICN-92133</strain>
    </source>
</reference>
<name>A0A9Y2ETX2_9FIRM</name>
<sequence>MQITNENKIIIDRIRDLRIKNGLSQAKFAQLINVSSGNVGSWETYKTLPGAIALKNIALKLECSLDWLILGNEEKKLILPEQKNEVIFDPELKRMIDILKELMTNENPHMRSWAIIQFEKAFSEVCATYDEKKQHA</sequence>
<gene>
    <name evidence="2" type="ORF">P3F81_12250</name>
</gene>
<dbReference type="InterPro" id="IPR010982">
    <property type="entry name" value="Lambda_DNA-bd_dom_sf"/>
</dbReference>
<proteinExistence type="predicted"/>
<feature type="domain" description="HTH cro/C1-type" evidence="1">
    <location>
        <begin position="14"/>
        <end position="68"/>
    </location>
</feature>
<dbReference type="PROSITE" id="PS50943">
    <property type="entry name" value="HTH_CROC1"/>
    <property type="match status" value="1"/>
</dbReference>
<evidence type="ECO:0000313" key="2">
    <source>
        <dbReference type="EMBL" id="WIW70640.1"/>
    </source>
</evidence>
<evidence type="ECO:0000259" key="1">
    <source>
        <dbReference type="PROSITE" id="PS50943"/>
    </source>
</evidence>
<keyword evidence="3" id="KW-1185">Reference proteome</keyword>